<sequence length="276" mass="31223">MEKFKIPFGEGSNGATKKASLAPFVEFTSRATVDDERIDHSRAAREDSDYNNRNLAKLVARGSDTPTVSTHCGWWLQRERRYWPLVLPTEGDEASSWRGWPPDAACVSVWPVTGWSSLFAGESPIQRTCAGLGSIKECPNVLVRLSRRSIQELGQLGEKSPFSNETFGSLNSSCDEAAVSPTSFYRSFSINNYDARKMETLLSKSVSKAVEDARQEEFHKQVEEEVRAKLIVEFNSQWAEKEAKIQNNLAQEKVARLRDKKKAKSEMSKIWRFFKS</sequence>
<accession>A0A9Q1JQU5</accession>
<evidence type="ECO:0000313" key="3">
    <source>
        <dbReference type="Proteomes" id="UP001153076"/>
    </source>
</evidence>
<dbReference type="AlphaFoldDB" id="A0A9Q1JQU5"/>
<organism evidence="2 3">
    <name type="scientific">Carnegiea gigantea</name>
    <dbReference type="NCBI Taxonomy" id="171969"/>
    <lineage>
        <taxon>Eukaryota</taxon>
        <taxon>Viridiplantae</taxon>
        <taxon>Streptophyta</taxon>
        <taxon>Embryophyta</taxon>
        <taxon>Tracheophyta</taxon>
        <taxon>Spermatophyta</taxon>
        <taxon>Magnoliopsida</taxon>
        <taxon>eudicotyledons</taxon>
        <taxon>Gunneridae</taxon>
        <taxon>Pentapetalae</taxon>
        <taxon>Caryophyllales</taxon>
        <taxon>Cactineae</taxon>
        <taxon>Cactaceae</taxon>
        <taxon>Cactoideae</taxon>
        <taxon>Echinocereeae</taxon>
        <taxon>Carnegiea</taxon>
    </lineage>
</organism>
<dbReference type="EMBL" id="JAKOGI010000907">
    <property type="protein sequence ID" value="KAJ8429324.1"/>
    <property type="molecule type" value="Genomic_DNA"/>
</dbReference>
<protein>
    <submittedName>
        <fullName evidence="2">Uncharacterized protein</fullName>
    </submittedName>
</protein>
<dbReference type="Proteomes" id="UP001153076">
    <property type="component" value="Unassembled WGS sequence"/>
</dbReference>
<name>A0A9Q1JQU5_9CARY</name>
<keyword evidence="1" id="KW-0175">Coiled coil</keyword>
<feature type="coiled-coil region" evidence="1">
    <location>
        <begin position="240"/>
        <end position="267"/>
    </location>
</feature>
<reference evidence="2" key="1">
    <citation type="submission" date="2022-04" db="EMBL/GenBank/DDBJ databases">
        <title>Carnegiea gigantea Genome sequencing and assembly v2.</title>
        <authorList>
            <person name="Copetti D."/>
            <person name="Sanderson M.J."/>
            <person name="Burquez A."/>
            <person name="Wojciechowski M.F."/>
        </authorList>
    </citation>
    <scope>NUCLEOTIDE SEQUENCE</scope>
    <source>
        <strain evidence="2">SGP5-SGP5p</strain>
        <tissue evidence="2">Aerial part</tissue>
    </source>
</reference>
<comment type="caution">
    <text evidence="2">The sequence shown here is derived from an EMBL/GenBank/DDBJ whole genome shotgun (WGS) entry which is preliminary data.</text>
</comment>
<evidence type="ECO:0000313" key="2">
    <source>
        <dbReference type="EMBL" id="KAJ8429324.1"/>
    </source>
</evidence>
<gene>
    <name evidence="2" type="ORF">Cgig2_025560</name>
</gene>
<proteinExistence type="predicted"/>
<keyword evidence="3" id="KW-1185">Reference proteome</keyword>
<evidence type="ECO:0000256" key="1">
    <source>
        <dbReference type="SAM" id="Coils"/>
    </source>
</evidence>